<dbReference type="SUPFAM" id="SSF55166">
    <property type="entry name" value="Hedgehog/DD-peptidase"/>
    <property type="match status" value="1"/>
</dbReference>
<dbReference type="InterPro" id="IPR003709">
    <property type="entry name" value="VanY-like_core_dom"/>
</dbReference>
<accession>A0ABW4ZVT7</accession>
<dbReference type="GO" id="GO:0004180">
    <property type="term" value="F:carboxypeptidase activity"/>
    <property type="evidence" value="ECO:0007669"/>
    <property type="project" value="UniProtKB-KW"/>
</dbReference>
<dbReference type="InterPro" id="IPR058193">
    <property type="entry name" value="VanY/YodJ_core_dom"/>
</dbReference>
<gene>
    <name evidence="2" type="ORF">ACFSOY_04800</name>
</gene>
<name>A0ABW4ZVT7_9BACL</name>
<dbReference type="InterPro" id="IPR009045">
    <property type="entry name" value="Zn_M74/Hedgehog-like"/>
</dbReference>
<feature type="domain" description="D-alanyl-D-alanine carboxypeptidase-like core" evidence="1">
    <location>
        <begin position="97"/>
        <end position="212"/>
    </location>
</feature>
<reference evidence="3" key="1">
    <citation type="journal article" date="2019" name="Int. J. Syst. Evol. Microbiol.">
        <title>The Global Catalogue of Microorganisms (GCM) 10K type strain sequencing project: providing services to taxonomists for standard genome sequencing and annotation.</title>
        <authorList>
            <consortium name="The Broad Institute Genomics Platform"/>
            <consortium name="The Broad Institute Genome Sequencing Center for Infectious Disease"/>
            <person name="Wu L."/>
            <person name="Ma J."/>
        </authorList>
    </citation>
    <scope>NUCLEOTIDE SEQUENCE [LARGE SCALE GENOMIC DNA]</scope>
    <source>
        <strain evidence="3">CGMCC 1.13574</strain>
    </source>
</reference>
<protein>
    <submittedName>
        <fullName evidence="2">D-alanyl-D-alanine carboxypeptidase family protein</fullName>
    </submittedName>
</protein>
<dbReference type="Proteomes" id="UP001597343">
    <property type="component" value="Unassembled WGS sequence"/>
</dbReference>
<evidence type="ECO:0000259" key="1">
    <source>
        <dbReference type="Pfam" id="PF02557"/>
    </source>
</evidence>
<keyword evidence="3" id="KW-1185">Reference proteome</keyword>
<keyword evidence="2" id="KW-0378">Hydrolase</keyword>
<dbReference type="Pfam" id="PF02557">
    <property type="entry name" value="VanY"/>
    <property type="match status" value="1"/>
</dbReference>
<dbReference type="InterPro" id="IPR052179">
    <property type="entry name" value="DD-CPase-like"/>
</dbReference>
<dbReference type="PANTHER" id="PTHR34385">
    <property type="entry name" value="D-ALANYL-D-ALANINE CARBOXYPEPTIDASE"/>
    <property type="match status" value="1"/>
</dbReference>
<dbReference type="PANTHER" id="PTHR34385:SF1">
    <property type="entry name" value="PEPTIDOGLYCAN L-ALANYL-D-GLUTAMATE ENDOPEPTIDASE CWLK"/>
    <property type="match status" value="1"/>
</dbReference>
<evidence type="ECO:0000313" key="3">
    <source>
        <dbReference type="Proteomes" id="UP001597343"/>
    </source>
</evidence>
<dbReference type="RefSeq" id="WP_386044383.1">
    <property type="nucleotide sequence ID" value="NZ_JBHUIO010000002.1"/>
</dbReference>
<dbReference type="CDD" id="cd14852">
    <property type="entry name" value="LD-carboxypeptidase"/>
    <property type="match status" value="1"/>
</dbReference>
<dbReference type="Gene3D" id="3.30.200.180">
    <property type="match status" value="1"/>
</dbReference>
<keyword evidence="2" id="KW-0121">Carboxypeptidase</keyword>
<evidence type="ECO:0000313" key="2">
    <source>
        <dbReference type="EMBL" id="MFD2169340.1"/>
    </source>
</evidence>
<dbReference type="Gene3D" id="3.30.1380.10">
    <property type="match status" value="1"/>
</dbReference>
<sequence>MKKRLFWLAILLLIGYGIAQDKLEDVKQPKVDVQVQTEVSQKDEPTIKVTKDQIYKGDLLLVNKDHPVPAGGEESEAINLSQHQELVQGFGMLDNTIQLSPSLLEKFSTMIRAAEQKGVNHFLISSGYRDDQEQDQLYQQMGAEYAMPAGYSEHNLGLSIDIGSTQGDMNRAPEGKWLIQNAWRYGFVLRYPQNKEAITGIRYEPWHFRYVGLPHSAIMQKKGFVLEEYLKFLKEQKTVTATVDHHAYEVFYYPVSTDTTIHVPANGRYEISGNNIDGVIVTVYDQPNLK</sequence>
<dbReference type="EMBL" id="JBHUIO010000002">
    <property type="protein sequence ID" value="MFD2169340.1"/>
    <property type="molecule type" value="Genomic_DNA"/>
</dbReference>
<organism evidence="2 3">
    <name type="scientific">Tumebacillus lipolyticus</name>
    <dbReference type="NCBI Taxonomy" id="1280370"/>
    <lineage>
        <taxon>Bacteria</taxon>
        <taxon>Bacillati</taxon>
        <taxon>Bacillota</taxon>
        <taxon>Bacilli</taxon>
        <taxon>Bacillales</taxon>
        <taxon>Alicyclobacillaceae</taxon>
        <taxon>Tumebacillus</taxon>
    </lineage>
</organism>
<keyword evidence="2" id="KW-0645">Protease</keyword>
<comment type="caution">
    <text evidence="2">The sequence shown here is derived from an EMBL/GenBank/DDBJ whole genome shotgun (WGS) entry which is preliminary data.</text>
</comment>
<proteinExistence type="predicted"/>